<dbReference type="SUPFAM" id="SSF57850">
    <property type="entry name" value="RING/U-box"/>
    <property type="match status" value="1"/>
</dbReference>
<dbReference type="PANTHER" id="PTHR46158:SF1">
    <property type="entry name" value="RING_U-BOX SUPERFAMILY PROTEIN"/>
    <property type="match status" value="1"/>
</dbReference>
<keyword evidence="3" id="KW-0862">Zinc</keyword>
<feature type="compositionally biased region" description="Polar residues" evidence="4">
    <location>
        <begin position="73"/>
        <end position="83"/>
    </location>
</feature>
<evidence type="ECO:0000256" key="4">
    <source>
        <dbReference type="SAM" id="MobiDB-lite"/>
    </source>
</evidence>
<feature type="compositionally biased region" description="Polar residues" evidence="4">
    <location>
        <begin position="48"/>
        <end position="65"/>
    </location>
</feature>
<keyword evidence="8" id="KW-1185">Reference proteome</keyword>
<dbReference type="CDD" id="cd16495">
    <property type="entry name" value="RING_CH-C4HC3_MARCH"/>
    <property type="match status" value="1"/>
</dbReference>
<keyword evidence="5" id="KW-0812">Transmembrane</keyword>
<dbReference type="InterPro" id="IPR011016">
    <property type="entry name" value="Znf_RING-CH"/>
</dbReference>
<evidence type="ECO:0000313" key="8">
    <source>
        <dbReference type="Proteomes" id="UP000236161"/>
    </source>
</evidence>
<dbReference type="OrthoDB" id="435038at2759"/>
<reference evidence="7 8" key="1">
    <citation type="journal article" date="2017" name="Nature">
        <title>The Apostasia genome and the evolution of orchids.</title>
        <authorList>
            <person name="Zhang G.Q."/>
            <person name="Liu K.W."/>
            <person name="Li Z."/>
            <person name="Lohaus R."/>
            <person name="Hsiao Y.Y."/>
            <person name="Niu S.C."/>
            <person name="Wang J.Y."/>
            <person name="Lin Y.C."/>
            <person name="Xu Q."/>
            <person name="Chen L.J."/>
            <person name="Yoshida K."/>
            <person name="Fujiwara S."/>
            <person name="Wang Z.W."/>
            <person name="Zhang Y.Q."/>
            <person name="Mitsuda N."/>
            <person name="Wang M."/>
            <person name="Liu G.H."/>
            <person name="Pecoraro L."/>
            <person name="Huang H.X."/>
            <person name="Xiao X.J."/>
            <person name="Lin M."/>
            <person name="Wu X.Y."/>
            <person name="Wu W.L."/>
            <person name="Chen Y.Y."/>
            <person name="Chang S.B."/>
            <person name="Sakamoto S."/>
            <person name="Ohme-Takagi M."/>
            <person name="Yagi M."/>
            <person name="Zeng S.J."/>
            <person name="Shen C.Y."/>
            <person name="Yeh C.M."/>
            <person name="Luo Y.B."/>
            <person name="Tsai W.C."/>
            <person name="Van de Peer Y."/>
            <person name="Liu Z.J."/>
        </authorList>
    </citation>
    <scope>NUCLEOTIDE SEQUENCE [LARGE SCALE GENOMIC DNA]</scope>
    <source>
        <strain evidence="8">cv. Shenzhen</strain>
        <tissue evidence="7">Stem</tissue>
    </source>
</reference>
<evidence type="ECO:0000256" key="2">
    <source>
        <dbReference type="ARBA" id="ARBA00022771"/>
    </source>
</evidence>
<dbReference type="PROSITE" id="PS51292">
    <property type="entry name" value="ZF_RING_CH"/>
    <property type="match status" value="1"/>
</dbReference>
<evidence type="ECO:0000256" key="5">
    <source>
        <dbReference type="SAM" id="Phobius"/>
    </source>
</evidence>
<keyword evidence="1" id="KW-0479">Metal-binding</keyword>
<dbReference type="GO" id="GO:0008270">
    <property type="term" value="F:zinc ion binding"/>
    <property type="evidence" value="ECO:0007669"/>
    <property type="project" value="UniProtKB-KW"/>
</dbReference>
<keyword evidence="2" id="KW-0863">Zinc-finger</keyword>
<dbReference type="EMBL" id="KZ451950">
    <property type="protein sequence ID" value="PKA59220.1"/>
    <property type="molecule type" value="Genomic_DNA"/>
</dbReference>
<dbReference type="PANTHER" id="PTHR46158">
    <property type="entry name" value="OS02G0165000 PROTEIN"/>
    <property type="match status" value="1"/>
</dbReference>
<evidence type="ECO:0000313" key="7">
    <source>
        <dbReference type="EMBL" id="PKA59220.1"/>
    </source>
</evidence>
<evidence type="ECO:0000256" key="1">
    <source>
        <dbReference type="ARBA" id="ARBA00022723"/>
    </source>
</evidence>
<protein>
    <submittedName>
        <fullName evidence="7">E3 ubiquitin-protein ligase MARCH6</fullName>
    </submittedName>
</protein>
<dbReference type="Gene3D" id="3.30.40.10">
    <property type="entry name" value="Zinc/RING finger domain, C3HC4 (zinc finger)"/>
    <property type="match status" value="1"/>
</dbReference>
<organism evidence="7 8">
    <name type="scientific">Apostasia shenzhenica</name>
    <dbReference type="NCBI Taxonomy" id="1088818"/>
    <lineage>
        <taxon>Eukaryota</taxon>
        <taxon>Viridiplantae</taxon>
        <taxon>Streptophyta</taxon>
        <taxon>Embryophyta</taxon>
        <taxon>Tracheophyta</taxon>
        <taxon>Spermatophyta</taxon>
        <taxon>Magnoliopsida</taxon>
        <taxon>Liliopsida</taxon>
        <taxon>Asparagales</taxon>
        <taxon>Orchidaceae</taxon>
        <taxon>Apostasioideae</taxon>
        <taxon>Apostasia</taxon>
    </lineage>
</organism>
<evidence type="ECO:0000256" key="3">
    <source>
        <dbReference type="ARBA" id="ARBA00022833"/>
    </source>
</evidence>
<feature type="domain" description="RING-CH-type" evidence="6">
    <location>
        <begin position="229"/>
        <end position="291"/>
    </location>
</feature>
<dbReference type="SMART" id="SM00744">
    <property type="entry name" value="RINGv"/>
    <property type="match status" value="1"/>
</dbReference>
<name>A0A2I0AUJ2_9ASPA</name>
<keyword evidence="5" id="KW-0472">Membrane</keyword>
<dbReference type="Proteomes" id="UP000236161">
    <property type="component" value="Unassembled WGS sequence"/>
</dbReference>
<accession>A0A2I0AUJ2</accession>
<keyword evidence="5" id="KW-1133">Transmembrane helix</keyword>
<gene>
    <name evidence="7" type="ORF">AXF42_Ash001313</name>
</gene>
<feature type="transmembrane region" description="Helical" evidence="5">
    <location>
        <begin position="321"/>
        <end position="340"/>
    </location>
</feature>
<dbReference type="InterPro" id="IPR013083">
    <property type="entry name" value="Znf_RING/FYVE/PHD"/>
</dbReference>
<sequence>MPSGEQKIMIEGDEATEIIEELSTNNPGEKLTKIFDPSLALQREDDSLTQTTASSRINSSQTSSCKAPVTPGPSLSKSRQSVKSLLPRRSFRSISSAVENEKQPALSVLPEELKKSSVWRTLSFTKIFTPTVRRTSSLPVRHATNFHDNEPCGVSISSVQAKVKKDATKHIFRSLSVPLNQTSGSLWRMHSLGNAFRVIPSTPRSVDTKSSIPDISNALNSELDADGEDIAEDEALCRICLIELHEGGETLKLECNCKGELALAHKECAIKWFGIKGNKNCDVCKQEVQNLPVTLLRIQYVQQSTLHSGNLLQRTPQPHRILQDILILLIVSILAYFCYLEHLLHQ</sequence>
<dbReference type="AlphaFoldDB" id="A0A2I0AUJ2"/>
<dbReference type="Pfam" id="PF12906">
    <property type="entry name" value="RINGv"/>
    <property type="match status" value="1"/>
</dbReference>
<feature type="region of interest" description="Disordered" evidence="4">
    <location>
        <begin position="42"/>
        <end position="83"/>
    </location>
</feature>
<evidence type="ECO:0000259" key="6">
    <source>
        <dbReference type="PROSITE" id="PS51292"/>
    </source>
</evidence>
<proteinExistence type="predicted"/>